<evidence type="ECO:0000313" key="1">
    <source>
        <dbReference type="EMBL" id="KAI8024117.1"/>
    </source>
</evidence>
<comment type="caution">
    <text evidence="1">The sequence shown here is derived from an EMBL/GenBank/DDBJ whole genome shotgun (WGS) entry which is preliminary data.</text>
</comment>
<accession>A0ACC0IGV1</accession>
<keyword evidence="1" id="KW-0347">Helicase</keyword>
<keyword evidence="1" id="KW-0067">ATP-binding</keyword>
<gene>
    <name evidence="1" type="ORF">LOK49_LG03G02043</name>
</gene>
<keyword evidence="1" id="KW-0378">Hydrolase</keyword>
<organism evidence="1 2">
    <name type="scientific">Camellia lanceoleosa</name>
    <dbReference type="NCBI Taxonomy" id="1840588"/>
    <lineage>
        <taxon>Eukaryota</taxon>
        <taxon>Viridiplantae</taxon>
        <taxon>Streptophyta</taxon>
        <taxon>Embryophyta</taxon>
        <taxon>Tracheophyta</taxon>
        <taxon>Spermatophyta</taxon>
        <taxon>Magnoliopsida</taxon>
        <taxon>eudicotyledons</taxon>
        <taxon>Gunneridae</taxon>
        <taxon>Pentapetalae</taxon>
        <taxon>asterids</taxon>
        <taxon>Ericales</taxon>
        <taxon>Theaceae</taxon>
        <taxon>Camellia</taxon>
    </lineage>
</organism>
<reference evidence="1 2" key="1">
    <citation type="journal article" date="2022" name="Plant J.">
        <title>Chromosome-level genome of Camellia lanceoleosa provides a valuable resource for understanding genome evolution and self-incompatibility.</title>
        <authorList>
            <person name="Gong W."/>
            <person name="Xiao S."/>
            <person name="Wang L."/>
            <person name="Liao Z."/>
            <person name="Chang Y."/>
            <person name="Mo W."/>
            <person name="Hu G."/>
            <person name="Li W."/>
            <person name="Zhao G."/>
            <person name="Zhu H."/>
            <person name="Hu X."/>
            <person name="Ji K."/>
            <person name="Xiang X."/>
            <person name="Song Q."/>
            <person name="Yuan D."/>
            <person name="Jin S."/>
            <person name="Zhang L."/>
        </authorList>
    </citation>
    <scope>NUCLEOTIDE SEQUENCE [LARGE SCALE GENOMIC DNA]</scope>
    <source>
        <strain evidence="1">SQ_2022a</strain>
    </source>
</reference>
<sequence>MNESCIVPDWLHDIFLGYGNPSAAQWMNMPDLLETVDFKDTFLDADHVREGFQILRLVCFINSDGTENLQSKPPFRIRLPRNLKGNTHALLGNEKSTIASINDANMVDAGSEKEKLIVEAYVPPYPGPYPQDQPKQNSVRFTPTQVGAITSGIQPGLTMVGGPPGAGKTDTAVQILNRDVPARYLLRLGQGEQELATDLDFSRQGRVNAMLVRRLELLSEVERLARSLQLPEDVGYTCETAGYFWLLHVYSRWEQFLAACAENHDKPTFVQDRFPFKEFFSNTPQPVFTGQCFEKDITSS</sequence>
<protein>
    <submittedName>
        <fullName evidence="1">RNA helicase aquarius</fullName>
    </submittedName>
</protein>
<proteinExistence type="predicted"/>
<keyword evidence="1" id="KW-0547">Nucleotide-binding</keyword>
<keyword evidence="2" id="KW-1185">Reference proteome</keyword>
<evidence type="ECO:0000313" key="2">
    <source>
        <dbReference type="Proteomes" id="UP001060215"/>
    </source>
</evidence>
<dbReference type="EMBL" id="CM045763">
    <property type="protein sequence ID" value="KAI8024117.1"/>
    <property type="molecule type" value="Genomic_DNA"/>
</dbReference>
<dbReference type="Proteomes" id="UP001060215">
    <property type="component" value="Chromosome 6"/>
</dbReference>
<name>A0ACC0IGV1_9ERIC</name>